<proteinExistence type="predicted"/>
<keyword evidence="1" id="KW-0597">Phosphoprotein</keyword>
<keyword evidence="4" id="KW-1185">Reference proteome</keyword>
<dbReference type="PANTHER" id="PTHR14429:SF20">
    <property type="entry name" value="FIBROSIN-1-LIKE PROTEIN"/>
    <property type="match status" value="1"/>
</dbReference>
<feature type="compositionally biased region" description="Pro residues" evidence="2">
    <location>
        <begin position="218"/>
        <end position="228"/>
    </location>
</feature>
<feature type="compositionally biased region" description="Polar residues" evidence="2">
    <location>
        <begin position="85"/>
        <end position="95"/>
    </location>
</feature>
<feature type="compositionally biased region" description="Basic and acidic residues" evidence="2">
    <location>
        <begin position="230"/>
        <end position="254"/>
    </location>
</feature>
<protein>
    <submittedName>
        <fullName evidence="3">Fibrosin-1-like protein</fullName>
    </submittedName>
</protein>
<dbReference type="EMBL" id="KE163446">
    <property type="protein sequence ID" value="EPQ12097.1"/>
    <property type="molecule type" value="Genomic_DNA"/>
</dbReference>
<feature type="compositionally biased region" description="Basic and acidic residues" evidence="2">
    <location>
        <begin position="1"/>
        <end position="24"/>
    </location>
</feature>
<dbReference type="PANTHER" id="PTHR14429">
    <property type="entry name" value="FIBROSIN FAMILY MEMBER"/>
    <property type="match status" value="1"/>
</dbReference>
<organism evidence="3 4">
    <name type="scientific">Myotis brandtii</name>
    <name type="common">Brandt's bat</name>
    <dbReference type="NCBI Taxonomy" id="109478"/>
    <lineage>
        <taxon>Eukaryota</taxon>
        <taxon>Metazoa</taxon>
        <taxon>Chordata</taxon>
        <taxon>Craniata</taxon>
        <taxon>Vertebrata</taxon>
        <taxon>Euteleostomi</taxon>
        <taxon>Mammalia</taxon>
        <taxon>Eutheria</taxon>
        <taxon>Laurasiatheria</taxon>
        <taxon>Chiroptera</taxon>
        <taxon>Yangochiroptera</taxon>
        <taxon>Vespertilionidae</taxon>
        <taxon>Myotis</taxon>
    </lineage>
</organism>
<feature type="compositionally biased region" description="Basic and acidic residues" evidence="2">
    <location>
        <begin position="72"/>
        <end position="83"/>
    </location>
</feature>
<sequence>MALKPQERKEKWERRLVKKPRESENGPPAEPSENGRPPEVGSPEQDLEPTCDRGKKVPLQPAKQVKAVLSRGGDRHSEDEGFREATSSRLSASRDQLSDCDSESDGDDKASVGSEKLFAPAAEKASGHHGLACRTRECQGRAPGRSHQDLSPARCPADPFSRTSTFGGLGSLGSAAFGGLGSHALTAGSSLFAPKEGSTLHGLPSPQEAWSRLHRAPPSFPTPPPWPKPVDTERVSALTNHDREPDKGREARER</sequence>
<dbReference type="AlphaFoldDB" id="S7PU81"/>
<dbReference type="Pfam" id="PF15336">
    <property type="entry name" value="Auts2"/>
    <property type="match status" value="1"/>
</dbReference>
<feature type="region of interest" description="Disordered" evidence="2">
    <location>
        <begin position="193"/>
        <end position="254"/>
    </location>
</feature>
<name>S7PU81_MYOBR</name>
<accession>S7PU81</accession>
<feature type="region of interest" description="Disordered" evidence="2">
    <location>
        <begin position="1"/>
        <end position="166"/>
    </location>
</feature>
<gene>
    <name evidence="3" type="ORF">D623_10005212</name>
</gene>
<evidence type="ECO:0000256" key="1">
    <source>
        <dbReference type="ARBA" id="ARBA00022553"/>
    </source>
</evidence>
<reference evidence="3 4" key="1">
    <citation type="journal article" date="2013" name="Nat. Commun.">
        <title>Genome analysis reveals insights into physiology and longevity of the Brandt's bat Myotis brandtii.</title>
        <authorList>
            <person name="Seim I."/>
            <person name="Fang X."/>
            <person name="Xiong Z."/>
            <person name="Lobanov A.V."/>
            <person name="Huang Z."/>
            <person name="Ma S."/>
            <person name="Feng Y."/>
            <person name="Turanov A.A."/>
            <person name="Zhu Y."/>
            <person name="Lenz T.L."/>
            <person name="Gerashchenko M.V."/>
            <person name="Fan D."/>
            <person name="Hee Yim S."/>
            <person name="Yao X."/>
            <person name="Jordan D."/>
            <person name="Xiong Y."/>
            <person name="Ma Y."/>
            <person name="Lyapunov A.N."/>
            <person name="Chen G."/>
            <person name="Kulakova O.I."/>
            <person name="Sun Y."/>
            <person name="Lee S.G."/>
            <person name="Bronson R.T."/>
            <person name="Moskalev A.A."/>
            <person name="Sunyaev S.R."/>
            <person name="Zhang G."/>
            <person name="Krogh A."/>
            <person name="Wang J."/>
            <person name="Gladyshev V.N."/>
        </authorList>
    </citation>
    <scope>NUCLEOTIDE SEQUENCE [LARGE SCALE GENOMIC DNA]</scope>
</reference>
<dbReference type="eggNOG" id="ENOG502QSH4">
    <property type="taxonomic scope" value="Eukaryota"/>
</dbReference>
<evidence type="ECO:0000256" key="2">
    <source>
        <dbReference type="SAM" id="MobiDB-lite"/>
    </source>
</evidence>
<evidence type="ECO:0000313" key="4">
    <source>
        <dbReference type="Proteomes" id="UP000052978"/>
    </source>
</evidence>
<dbReference type="Proteomes" id="UP000052978">
    <property type="component" value="Unassembled WGS sequence"/>
</dbReference>
<dbReference type="PRINTS" id="PR02044">
    <property type="entry name" value="FIBROSIN1LPF"/>
</dbReference>
<dbReference type="InterPro" id="IPR023246">
    <property type="entry name" value="AUTS2"/>
</dbReference>
<evidence type="ECO:0000313" key="3">
    <source>
        <dbReference type="EMBL" id="EPQ12097.1"/>
    </source>
</evidence>